<dbReference type="InterPro" id="IPR051712">
    <property type="entry name" value="ARTD-AVP"/>
</dbReference>
<dbReference type="Proteomes" id="UP000018467">
    <property type="component" value="Unassembled WGS sequence"/>
</dbReference>
<dbReference type="PANTHER" id="PTHR45740">
    <property type="entry name" value="POLY [ADP-RIBOSE] POLYMERASE"/>
    <property type="match status" value="1"/>
</dbReference>
<evidence type="ECO:0000256" key="4">
    <source>
        <dbReference type="RuleBase" id="RU362114"/>
    </source>
</evidence>
<keyword evidence="4" id="KW-0328">Glycosyltransferase</keyword>
<keyword evidence="4" id="KW-0808">Transferase</keyword>
<dbReference type="Pfam" id="PF02825">
    <property type="entry name" value="WWE"/>
    <property type="match status" value="1"/>
</dbReference>
<reference evidence="8" key="1">
    <citation type="submission" date="2013-03" db="EMBL/GenBank/DDBJ databases">
        <authorList>
            <person name="Jeffery W."/>
            <person name="Warren W."/>
            <person name="Wilson R.K."/>
        </authorList>
    </citation>
    <scope>NUCLEOTIDE SEQUENCE</scope>
    <source>
        <strain evidence="8">female</strain>
    </source>
</reference>
<evidence type="ECO:0000259" key="6">
    <source>
        <dbReference type="PROSITE" id="PS51059"/>
    </source>
</evidence>
<dbReference type="InParanoid" id="W5KDN9"/>
<feature type="domain" description="WWE" evidence="5">
    <location>
        <begin position="7"/>
        <end position="89"/>
    </location>
</feature>
<dbReference type="InterPro" id="IPR012317">
    <property type="entry name" value="Poly(ADP-ribose)pol_cat_dom"/>
</dbReference>
<dbReference type="STRING" id="7994.ENSAMXP00000005700"/>
<keyword evidence="2" id="KW-0539">Nucleus</keyword>
<evidence type="ECO:0000256" key="2">
    <source>
        <dbReference type="ARBA" id="ARBA00023242"/>
    </source>
</evidence>
<keyword evidence="8" id="KW-1185">Reference proteome</keyword>
<dbReference type="Bgee" id="ENSAMXG00000005564">
    <property type="expression patterns" value="Expressed in testis and 3 other cell types or tissues"/>
</dbReference>
<dbReference type="GO" id="GO:1990404">
    <property type="term" value="F:NAD+-protein mono-ADP-ribosyltransferase activity"/>
    <property type="evidence" value="ECO:0007669"/>
    <property type="project" value="TreeGrafter"/>
</dbReference>
<proteinExistence type="inferred from homology"/>
<dbReference type="Pfam" id="PF00644">
    <property type="entry name" value="PARP"/>
    <property type="match status" value="1"/>
</dbReference>
<reference evidence="8" key="2">
    <citation type="journal article" date="2014" name="Nat. Commun.">
        <title>The cavefish genome reveals candidate genes for eye loss.</title>
        <authorList>
            <person name="McGaugh S.E."/>
            <person name="Gross J.B."/>
            <person name="Aken B."/>
            <person name="Blin M."/>
            <person name="Borowsky R."/>
            <person name="Chalopin D."/>
            <person name="Hinaux H."/>
            <person name="Jeffery W.R."/>
            <person name="Keene A."/>
            <person name="Ma L."/>
            <person name="Minx P."/>
            <person name="Murphy D."/>
            <person name="O'Quin K.E."/>
            <person name="Retaux S."/>
            <person name="Rohner N."/>
            <person name="Searle S.M."/>
            <person name="Stahl B.A."/>
            <person name="Tabin C."/>
            <person name="Volff J.N."/>
            <person name="Yoshizawa M."/>
            <person name="Warren W.C."/>
        </authorList>
    </citation>
    <scope>NUCLEOTIDE SEQUENCE [LARGE SCALE GENOMIC DNA]</scope>
    <source>
        <strain evidence="8">female</strain>
    </source>
</reference>
<dbReference type="Ensembl" id="ENSAMXT00000005700.2">
    <property type="protein sequence ID" value="ENSAMXP00000005700.2"/>
    <property type="gene ID" value="ENSAMXG00000005564.2"/>
</dbReference>
<sequence length="339" mass="39791">MIADMEEYEEPMDTSDTPWFWFYQAKCGIWHRIEDDPDSSPSSSELNRHYLRNPHGVLELTTAGGCFRIDFSKKLQTNLITGKKRQIKRSFSDIGRTLRCKCEDQVSSGPDYWERMDPTKPYQKFCLDHHSDEFKKVEKYAREMGLLQKPIRDIYRIQNVDLWELYCRKRTQLMRIKGVSELEEQMLFHGTSRDNVHNICTYNFDCNLSDQRRTAHVFGKGTYFAKHASYADKYSSRESTGFNTLQIMFLARVTVGKYKLGQRDFHKPDGNTKENIHDSSVDDELCPKIFVIFDSNQIYPEYLLEYEFLNYKISRSSPRCRCLGSEDPRRTLTGPSGSE</sequence>
<reference evidence="7" key="3">
    <citation type="submission" date="2025-08" db="UniProtKB">
        <authorList>
            <consortium name="Ensembl"/>
        </authorList>
    </citation>
    <scope>IDENTIFICATION</scope>
</reference>
<evidence type="ECO:0000256" key="1">
    <source>
        <dbReference type="ARBA" id="ARBA00004123"/>
    </source>
</evidence>
<accession>W5KDN9</accession>
<keyword evidence="4" id="KW-0520">NAD</keyword>
<evidence type="ECO:0000313" key="8">
    <source>
        <dbReference type="Proteomes" id="UP000018467"/>
    </source>
</evidence>
<reference evidence="7" key="4">
    <citation type="submission" date="2025-09" db="UniProtKB">
        <authorList>
            <consortium name="Ensembl"/>
        </authorList>
    </citation>
    <scope>IDENTIFICATION</scope>
</reference>
<dbReference type="GO" id="GO:0005634">
    <property type="term" value="C:nucleus"/>
    <property type="evidence" value="ECO:0007669"/>
    <property type="project" value="UniProtKB-SubCell"/>
</dbReference>
<dbReference type="Gene3D" id="3.30.720.50">
    <property type="match status" value="1"/>
</dbReference>
<dbReference type="PROSITE" id="PS50918">
    <property type="entry name" value="WWE"/>
    <property type="match status" value="1"/>
</dbReference>
<evidence type="ECO:0000313" key="7">
    <source>
        <dbReference type="Ensembl" id="ENSAMXP00000005700.2"/>
    </source>
</evidence>
<dbReference type="PROSITE" id="PS51059">
    <property type="entry name" value="PARP_CATALYTIC"/>
    <property type="match status" value="1"/>
</dbReference>
<evidence type="ECO:0000259" key="5">
    <source>
        <dbReference type="PROSITE" id="PS50918"/>
    </source>
</evidence>
<name>W5KDN9_ASTMX</name>
<organism evidence="7 8">
    <name type="scientific">Astyanax mexicanus</name>
    <name type="common">Blind cave fish</name>
    <name type="synonym">Astyanax fasciatus mexicanus</name>
    <dbReference type="NCBI Taxonomy" id="7994"/>
    <lineage>
        <taxon>Eukaryota</taxon>
        <taxon>Metazoa</taxon>
        <taxon>Chordata</taxon>
        <taxon>Craniata</taxon>
        <taxon>Vertebrata</taxon>
        <taxon>Euteleostomi</taxon>
        <taxon>Actinopterygii</taxon>
        <taxon>Neopterygii</taxon>
        <taxon>Teleostei</taxon>
        <taxon>Ostariophysi</taxon>
        <taxon>Characiformes</taxon>
        <taxon>Characoidei</taxon>
        <taxon>Acestrorhamphidae</taxon>
        <taxon>Acestrorhamphinae</taxon>
        <taxon>Astyanax</taxon>
    </lineage>
</organism>
<dbReference type="PANTHER" id="PTHR45740:SF4">
    <property type="entry name" value="PROTEIN MONO-ADP-RIBOSYLTRANSFERASE PARP11"/>
    <property type="match status" value="1"/>
</dbReference>
<protein>
    <recommendedName>
        <fullName evidence="4">Poly [ADP-ribose] polymerase</fullName>
        <shortName evidence="4">PARP</shortName>
        <ecNumber evidence="4">2.4.2.-</ecNumber>
    </recommendedName>
</protein>
<evidence type="ECO:0000256" key="3">
    <source>
        <dbReference type="ARBA" id="ARBA00024347"/>
    </source>
</evidence>
<dbReference type="GeneTree" id="ENSGT00940000156857"/>
<dbReference type="SUPFAM" id="SSF56399">
    <property type="entry name" value="ADP-ribosylation"/>
    <property type="match status" value="1"/>
</dbReference>
<comment type="subcellular location">
    <subcellularLocation>
        <location evidence="1">Nucleus</location>
    </subcellularLocation>
</comment>
<dbReference type="eggNOG" id="ENOG502RZ0P">
    <property type="taxonomic scope" value="Eukaryota"/>
</dbReference>
<dbReference type="Gene3D" id="3.90.228.10">
    <property type="match status" value="1"/>
</dbReference>
<feature type="domain" description="PARP catalytic" evidence="6">
    <location>
        <begin position="109"/>
        <end position="324"/>
    </location>
</feature>
<dbReference type="EC" id="2.4.2.-" evidence="4"/>
<dbReference type="InterPro" id="IPR004170">
    <property type="entry name" value="WWE_dom"/>
</dbReference>
<comment type="similarity">
    <text evidence="3">Belongs to the ARTD/PARP family.</text>
</comment>
<dbReference type="SUPFAM" id="SSF117839">
    <property type="entry name" value="WWE domain"/>
    <property type="match status" value="1"/>
</dbReference>
<dbReference type="AlphaFoldDB" id="W5KDN9"/>
<dbReference type="InterPro" id="IPR037197">
    <property type="entry name" value="WWE_dom_sf"/>
</dbReference>
<dbReference type="HOGENOM" id="CLU_014825_1_0_1"/>
<dbReference type="GO" id="GO:0003950">
    <property type="term" value="F:NAD+ poly-ADP-ribosyltransferase activity"/>
    <property type="evidence" value="ECO:0007669"/>
    <property type="project" value="UniProtKB-UniRule"/>
</dbReference>